<comment type="caution">
    <text evidence="1">The sequence shown here is derived from an EMBL/GenBank/DDBJ whole genome shotgun (WGS) entry which is preliminary data.</text>
</comment>
<gene>
    <name evidence="1" type="ORF">GPLA_0514</name>
</gene>
<dbReference type="STRING" id="1129793.GPLA_0514"/>
<keyword evidence="2" id="KW-1185">Reference proteome</keyword>
<name>K6Z5F9_9ALTE</name>
<evidence type="ECO:0000313" key="2">
    <source>
        <dbReference type="Proteomes" id="UP000006322"/>
    </source>
</evidence>
<dbReference type="EMBL" id="BAER01000017">
    <property type="protein sequence ID" value="GAC31431.1"/>
    <property type="molecule type" value="Genomic_DNA"/>
</dbReference>
<proteinExistence type="predicted"/>
<sequence>MRIAGIVLSIFAITGCDVLFPMTAAKICEEHAEFCADLNPDGWCLAEKSRIIKHRYTYQQSPSELLDYYLLEDFEKYKVCINNAAQIEHIVQVEKQTKRRQAAVNAERELNRLVRKTRHSKEPHLLLYHWSRFGRKDALEHFLVLEKQGKLNTPSLQLGLASYYVKFDLEKAKRALYQALSLYTKDDDIDTEIFISLSTINLKQENSPDAYVWAYVAREFKVANISLGDIKLALPTSTDIEQLENKAQRLIDDIEDRVFTL</sequence>
<dbReference type="InterPro" id="IPR021372">
    <property type="entry name" value="DUF2989"/>
</dbReference>
<dbReference type="PROSITE" id="PS51257">
    <property type="entry name" value="PROKAR_LIPOPROTEIN"/>
    <property type="match status" value="1"/>
</dbReference>
<dbReference type="Proteomes" id="UP000006322">
    <property type="component" value="Unassembled WGS sequence"/>
</dbReference>
<dbReference type="RefSeq" id="WP_007103237.1">
    <property type="nucleotide sequence ID" value="NZ_BAER01000017.1"/>
</dbReference>
<dbReference type="AlphaFoldDB" id="K6Z5F9"/>
<protein>
    <recommendedName>
        <fullName evidence="3">DUF2989 domain-containing protein</fullName>
    </recommendedName>
</protein>
<evidence type="ECO:0008006" key="3">
    <source>
        <dbReference type="Google" id="ProtNLM"/>
    </source>
</evidence>
<accession>K6Z5F9</accession>
<dbReference type="Pfam" id="PF11207">
    <property type="entry name" value="DUF2989"/>
    <property type="match status" value="1"/>
</dbReference>
<reference evidence="2" key="1">
    <citation type="journal article" date="2014" name="Environ. Microbiol.">
        <title>Comparative genomics of the marine bacterial genus Glaciecola reveals the high degree of genomic diversity and genomic characteristic for cold adaptation.</title>
        <authorList>
            <person name="Qin Q.L."/>
            <person name="Xie B.B."/>
            <person name="Yu Y."/>
            <person name="Shu Y.L."/>
            <person name="Rong J.C."/>
            <person name="Zhang Y.J."/>
            <person name="Zhao D.L."/>
            <person name="Chen X.L."/>
            <person name="Zhang X.Y."/>
            <person name="Chen B."/>
            <person name="Zhou B.C."/>
            <person name="Zhang Y.Z."/>
        </authorList>
    </citation>
    <scope>NUCLEOTIDE SEQUENCE [LARGE SCALE GENOMIC DNA]</scope>
    <source>
        <strain evidence="2">LMG 21857</strain>
    </source>
</reference>
<evidence type="ECO:0000313" key="1">
    <source>
        <dbReference type="EMBL" id="GAC31431.1"/>
    </source>
</evidence>
<organism evidence="1 2">
    <name type="scientific">Paraglaciecola polaris LMG 21857</name>
    <dbReference type="NCBI Taxonomy" id="1129793"/>
    <lineage>
        <taxon>Bacteria</taxon>
        <taxon>Pseudomonadati</taxon>
        <taxon>Pseudomonadota</taxon>
        <taxon>Gammaproteobacteria</taxon>
        <taxon>Alteromonadales</taxon>
        <taxon>Alteromonadaceae</taxon>
        <taxon>Paraglaciecola</taxon>
    </lineage>
</organism>